<sequence>MNTLIGAAIAAALLVSPLAFAGHYNHDRGDYPAYGQSVYGQERYGHSEFAEVVESRPVYREIRVPVSHEQCYDERVPTRSSARIGETGGTLIGGILGYVAGNQIGKGTGRDVARVAGAVTGAAIGSSYGNRSASGYGDEYTYQTRCRTVRDYRYETALDGYDVSYRYNGRIFQTRWPHDPGARIPVDVNVRPVRY</sequence>
<dbReference type="Proteomes" id="UP001254608">
    <property type="component" value="Unassembled WGS sequence"/>
</dbReference>
<feature type="chain" id="PRO_5046039600" evidence="3">
    <location>
        <begin position="22"/>
        <end position="195"/>
    </location>
</feature>
<keyword evidence="3" id="KW-0732">Signal</keyword>
<dbReference type="InterPro" id="IPR051407">
    <property type="entry name" value="Bact_OM_lipoprot/Surf_antigen"/>
</dbReference>
<feature type="domain" description="Glycine zipper 2TM" evidence="4">
    <location>
        <begin position="88"/>
        <end position="128"/>
    </location>
</feature>
<dbReference type="PANTHER" id="PTHR35603">
    <property type="match status" value="1"/>
</dbReference>
<evidence type="ECO:0000256" key="1">
    <source>
        <dbReference type="ARBA" id="ARBA00004370"/>
    </source>
</evidence>
<comment type="caution">
    <text evidence="5">The sequence shown here is derived from an EMBL/GenBank/DDBJ whole genome shotgun (WGS) entry which is preliminary data.</text>
</comment>
<dbReference type="InterPro" id="IPR008816">
    <property type="entry name" value="Gly_zipper_2TM_dom"/>
</dbReference>
<dbReference type="EMBL" id="JAVRIC010000015">
    <property type="protein sequence ID" value="MDT0497958.1"/>
    <property type="molecule type" value="Genomic_DNA"/>
</dbReference>
<accession>A0ABU2WJB0</accession>
<protein>
    <submittedName>
        <fullName evidence="5">Glycine zipper 2TM domain-containing protein</fullName>
    </submittedName>
</protein>
<gene>
    <name evidence="5" type="ORF">RM530_11375</name>
</gene>
<evidence type="ECO:0000313" key="5">
    <source>
        <dbReference type="EMBL" id="MDT0497958.1"/>
    </source>
</evidence>
<comment type="subcellular location">
    <subcellularLocation>
        <location evidence="1">Membrane</location>
    </subcellularLocation>
</comment>
<evidence type="ECO:0000256" key="2">
    <source>
        <dbReference type="ARBA" id="ARBA00023136"/>
    </source>
</evidence>
<dbReference type="Pfam" id="PF05433">
    <property type="entry name" value="Rick_17kDa_Anti"/>
    <property type="match status" value="1"/>
</dbReference>
<reference evidence="5 6" key="1">
    <citation type="submission" date="2023-09" db="EMBL/GenBank/DDBJ databases">
        <authorList>
            <person name="Rey-Velasco X."/>
        </authorList>
    </citation>
    <scope>NUCLEOTIDE SEQUENCE [LARGE SCALE GENOMIC DNA]</scope>
    <source>
        <strain evidence="5 6">W345</strain>
    </source>
</reference>
<evidence type="ECO:0000259" key="4">
    <source>
        <dbReference type="Pfam" id="PF05433"/>
    </source>
</evidence>
<name>A0ABU2WJB0_9GAMM</name>
<dbReference type="PANTHER" id="PTHR35603:SF2">
    <property type="entry name" value="OUTER MEMBRANE LIPOPROTEIN"/>
    <property type="match status" value="1"/>
</dbReference>
<proteinExistence type="predicted"/>
<dbReference type="RefSeq" id="WP_311365348.1">
    <property type="nucleotide sequence ID" value="NZ_JAVRIC010000015.1"/>
</dbReference>
<organism evidence="5 6">
    <name type="scientific">Banduia mediterranea</name>
    <dbReference type="NCBI Taxonomy" id="3075609"/>
    <lineage>
        <taxon>Bacteria</taxon>
        <taxon>Pseudomonadati</taxon>
        <taxon>Pseudomonadota</taxon>
        <taxon>Gammaproteobacteria</taxon>
        <taxon>Nevskiales</taxon>
        <taxon>Algiphilaceae</taxon>
        <taxon>Banduia</taxon>
    </lineage>
</organism>
<evidence type="ECO:0000256" key="3">
    <source>
        <dbReference type="SAM" id="SignalP"/>
    </source>
</evidence>
<evidence type="ECO:0000313" key="6">
    <source>
        <dbReference type="Proteomes" id="UP001254608"/>
    </source>
</evidence>
<keyword evidence="6" id="KW-1185">Reference proteome</keyword>
<feature type="signal peptide" evidence="3">
    <location>
        <begin position="1"/>
        <end position="21"/>
    </location>
</feature>
<keyword evidence="2" id="KW-0472">Membrane</keyword>